<dbReference type="SUPFAM" id="SSF101116">
    <property type="entry name" value="Flagellar export chaperone FliS"/>
    <property type="match status" value="1"/>
</dbReference>
<keyword evidence="4 6" id="KW-1005">Bacterial flagellum biogenesis</keyword>
<evidence type="ECO:0000256" key="6">
    <source>
        <dbReference type="PIRNR" id="PIRNR039090"/>
    </source>
</evidence>
<dbReference type="EMBL" id="JACHWY010000001">
    <property type="protein sequence ID" value="MBB3046372.1"/>
    <property type="molecule type" value="Genomic_DNA"/>
</dbReference>
<evidence type="ECO:0000256" key="5">
    <source>
        <dbReference type="ARBA" id="ARBA00023186"/>
    </source>
</evidence>
<dbReference type="CDD" id="cd16098">
    <property type="entry name" value="FliS"/>
    <property type="match status" value="1"/>
</dbReference>
<evidence type="ECO:0000256" key="3">
    <source>
        <dbReference type="ARBA" id="ARBA00022490"/>
    </source>
</evidence>
<dbReference type="Proteomes" id="UP000537130">
    <property type="component" value="Unassembled WGS sequence"/>
</dbReference>
<protein>
    <recommendedName>
        <fullName evidence="6">Flagellar secretion chaperone FliS</fullName>
    </recommendedName>
</protein>
<dbReference type="PANTHER" id="PTHR34773:SF1">
    <property type="entry name" value="FLAGELLAR SECRETION CHAPERONE FLIS"/>
    <property type="match status" value="1"/>
</dbReference>
<dbReference type="PIRSF" id="PIRSF039090">
    <property type="entry name" value="Flis"/>
    <property type="match status" value="1"/>
</dbReference>
<dbReference type="InterPro" id="IPR003713">
    <property type="entry name" value="FliS"/>
</dbReference>
<name>A0A7W4W2R0_9GAMM</name>
<keyword evidence="7" id="KW-0969">Cilium</keyword>
<evidence type="ECO:0000256" key="1">
    <source>
        <dbReference type="ARBA" id="ARBA00004514"/>
    </source>
</evidence>
<dbReference type="RefSeq" id="WP_183409071.1">
    <property type="nucleotide sequence ID" value="NZ_JACHWY010000001.1"/>
</dbReference>
<keyword evidence="7" id="KW-0966">Cell projection</keyword>
<gene>
    <name evidence="7" type="ORF">FHR99_000608</name>
</gene>
<dbReference type="AlphaFoldDB" id="A0A7W4W2R0"/>
<accession>A0A7W4W2R0</accession>
<reference evidence="7 8" key="1">
    <citation type="submission" date="2020-08" db="EMBL/GenBank/DDBJ databases">
        <title>Genomic Encyclopedia of Type Strains, Phase III (KMG-III): the genomes of soil and plant-associated and newly described type strains.</title>
        <authorList>
            <person name="Whitman W."/>
        </authorList>
    </citation>
    <scope>NUCLEOTIDE SEQUENCE [LARGE SCALE GENOMIC DNA]</scope>
    <source>
        <strain evidence="7 8">CECT 8654</strain>
    </source>
</reference>
<keyword evidence="8" id="KW-1185">Reference proteome</keyword>
<dbReference type="GO" id="GO:0005829">
    <property type="term" value="C:cytosol"/>
    <property type="evidence" value="ECO:0007669"/>
    <property type="project" value="UniProtKB-SubCell"/>
</dbReference>
<dbReference type="Pfam" id="PF02561">
    <property type="entry name" value="FliS"/>
    <property type="match status" value="1"/>
</dbReference>
<dbReference type="GO" id="GO:0071973">
    <property type="term" value="P:bacterial-type flagellum-dependent cell motility"/>
    <property type="evidence" value="ECO:0007669"/>
    <property type="project" value="TreeGrafter"/>
</dbReference>
<dbReference type="NCBIfam" id="TIGR00208">
    <property type="entry name" value="fliS"/>
    <property type="match status" value="1"/>
</dbReference>
<evidence type="ECO:0000313" key="8">
    <source>
        <dbReference type="Proteomes" id="UP000537130"/>
    </source>
</evidence>
<evidence type="ECO:0000256" key="2">
    <source>
        <dbReference type="ARBA" id="ARBA00008787"/>
    </source>
</evidence>
<evidence type="ECO:0000313" key="7">
    <source>
        <dbReference type="EMBL" id="MBB3046372.1"/>
    </source>
</evidence>
<dbReference type="Gene3D" id="1.20.120.340">
    <property type="entry name" value="Flagellar protein FliS"/>
    <property type="match status" value="1"/>
</dbReference>
<evidence type="ECO:0000256" key="4">
    <source>
        <dbReference type="ARBA" id="ARBA00022795"/>
    </source>
</evidence>
<dbReference type="GO" id="GO:0044780">
    <property type="term" value="P:bacterial-type flagellum assembly"/>
    <property type="evidence" value="ECO:0007669"/>
    <property type="project" value="InterPro"/>
</dbReference>
<organism evidence="7 8">
    <name type="scientific">Litorivivens lipolytica</name>
    <dbReference type="NCBI Taxonomy" id="1524264"/>
    <lineage>
        <taxon>Bacteria</taxon>
        <taxon>Pseudomonadati</taxon>
        <taxon>Pseudomonadota</taxon>
        <taxon>Gammaproteobacteria</taxon>
        <taxon>Litorivivens</taxon>
    </lineage>
</organism>
<comment type="subcellular location">
    <subcellularLocation>
        <location evidence="1 6">Cytoplasm</location>
        <location evidence="1 6">Cytosol</location>
    </subcellularLocation>
</comment>
<comment type="caution">
    <text evidence="7">The sequence shown here is derived from an EMBL/GenBank/DDBJ whole genome shotgun (WGS) entry which is preliminary data.</text>
</comment>
<dbReference type="InterPro" id="IPR036584">
    <property type="entry name" value="FliS_sf"/>
</dbReference>
<keyword evidence="5" id="KW-0143">Chaperone</keyword>
<sequence>MSYSNGRAVNAYNTVGVNSRIESASPHRLISLLLDGALEKIAVAKGHIQRNEVTAKAQSIGRAMSIVEGLRMSLDHSVKNEITTNLDELYSYMGRRLLYANLKSDAAVLDEVSDLLRELHEAWTAIGDQETKPAIAAVE</sequence>
<proteinExistence type="inferred from homology"/>
<comment type="similarity">
    <text evidence="2 6">Belongs to the FliS family.</text>
</comment>
<keyword evidence="3 6" id="KW-0963">Cytoplasm</keyword>
<keyword evidence="7" id="KW-0282">Flagellum</keyword>
<dbReference type="PANTHER" id="PTHR34773">
    <property type="entry name" value="FLAGELLAR SECRETION CHAPERONE FLIS"/>
    <property type="match status" value="1"/>
</dbReference>